<sequence length="23" mass="2786">MHAPTCRNWWWPAHPAATYRVHP</sequence>
<accession>A0A6G4UC64</accession>
<reference evidence="1 2" key="1">
    <citation type="submission" date="2020-02" db="EMBL/GenBank/DDBJ databases">
        <title>Whole-genome analyses of novel actinobacteria.</title>
        <authorList>
            <person name="Sahin N."/>
        </authorList>
    </citation>
    <scope>NUCLEOTIDE SEQUENCE [LARGE SCALE GENOMIC DNA]</scope>
    <source>
        <strain evidence="1 2">A7024</strain>
    </source>
</reference>
<dbReference type="InterPro" id="IPR012638">
    <property type="entry name" value="Trp_leader1"/>
</dbReference>
<dbReference type="RefSeq" id="WP_165244998.1">
    <property type="nucleotide sequence ID" value="NZ_JAAKZV010000338.1"/>
</dbReference>
<keyword evidence="2" id="KW-1185">Reference proteome</keyword>
<evidence type="ECO:0000313" key="1">
    <source>
        <dbReference type="EMBL" id="NGN69764.1"/>
    </source>
</evidence>
<dbReference type="Proteomes" id="UP000481583">
    <property type="component" value="Unassembled WGS sequence"/>
</dbReference>
<name>A0A6G4UC64_9ACTN</name>
<comment type="caution">
    <text evidence="1">The sequence shown here is derived from an EMBL/GenBank/DDBJ whole genome shotgun (WGS) entry which is preliminary data.</text>
</comment>
<protein>
    <submittedName>
        <fullName evidence="1">Trp operon leader peptide</fullName>
    </submittedName>
</protein>
<organism evidence="1 2">
    <name type="scientific">Streptomyces coryli</name>
    <dbReference type="NCBI Taxonomy" id="1128680"/>
    <lineage>
        <taxon>Bacteria</taxon>
        <taxon>Bacillati</taxon>
        <taxon>Actinomycetota</taxon>
        <taxon>Actinomycetes</taxon>
        <taxon>Kitasatosporales</taxon>
        <taxon>Streptomycetaceae</taxon>
        <taxon>Streptomyces</taxon>
    </lineage>
</organism>
<dbReference type="Pfam" id="PF08055">
    <property type="entry name" value="Trp_leader1"/>
    <property type="match status" value="1"/>
</dbReference>
<gene>
    <name evidence="1" type="ORF">G5C51_38485</name>
</gene>
<dbReference type="AlphaFoldDB" id="A0A6G4UC64"/>
<dbReference type="EMBL" id="JAAKZV010000338">
    <property type="protein sequence ID" value="NGN69764.1"/>
    <property type="molecule type" value="Genomic_DNA"/>
</dbReference>
<evidence type="ECO:0000313" key="2">
    <source>
        <dbReference type="Proteomes" id="UP000481583"/>
    </source>
</evidence>
<proteinExistence type="predicted"/>